<dbReference type="EMBL" id="AP011880">
    <property type="protein sequence ID" value="BAJ49038.1"/>
    <property type="molecule type" value="Genomic_DNA"/>
</dbReference>
<dbReference type="Gene3D" id="3.90.1010.10">
    <property type="match status" value="1"/>
</dbReference>
<evidence type="ECO:0000313" key="4">
    <source>
        <dbReference type="EMBL" id="BAJ49985.1"/>
    </source>
</evidence>
<reference evidence="2 5" key="1">
    <citation type="journal article" date="2005" name="Environ. Microbiol.">
        <title>Genetic and functional properties of uncultivated thermophilic crenarchaeotes from a subsurface gold mine as revealed by analysis of genome fragments.</title>
        <authorList>
            <person name="Nunoura T."/>
            <person name="Hirayama H."/>
            <person name="Takami H."/>
            <person name="Oida H."/>
            <person name="Nishi S."/>
            <person name="Shimamura S."/>
            <person name="Suzuki Y."/>
            <person name="Inagaki F."/>
            <person name="Takai K."/>
            <person name="Nealson K.H."/>
            <person name="Horikoshi K."/>
        </authorList>
    </citation>
    <scope>NUCLEOTIDE SEQUENCE</scope>
</reference>
<evidence type="ECO:0000313" key="2">
    <source>
        <dbReference type="EMBL" id="BAJ49038.1"/>
    </source>
</evidence>
<gene>
    <name evidence="4" type="ORF">CSUB_C0122</name>
    <name evidence="2" type="ORF">HGMM_F11E05C16</name>
    <name evidence="3" type="ORF">HGMM_F32H09C06</name>
</gene>
<dbReference type="EMBL" id="AP011882">
    <property type="protein sequence ID" value="BAJ49067.1"/>
    <property type="molecule type" value="Genomic_DNA"/>
</dbReference>
<dbReference type="SUPFAM" id="SSF82649">
    <property type="entry name" value="SufE/NifU"/>
    <property type="match status" value="1"/>
</dbReference>
<organism evidence="2">
    <name type="scientific">Caldiarchaeum subterraneum</name>
    <dbReference type="NCBI Taxonomy" id="311458"/>
    <lineage>
        <taxon>Archaea</taxon>
        <taxon>Nitrososphaerota</taxon>
        <taxon>Candidatus Caldarchaeales</taxon>
        <taxon>Candidatus Caldarchaeaceae</taxon>
        <taxon>Candidatus Caldarchaeum</taxon>
    </lineage>
</organism>
<dbReference type="KEGG" id="csu:CSUB_C0122"/>
<dbReference type="GO" id="GO:0005506">
    <property type="term" value="F:iron ion binding"/>
    <property type="evidence" value="ECO:0007669"/>
    <property type="project" value="InterPro"/>
</dbReference>
<evidence type="ECO:0000313" key="5">
    <source>
        <dbReference type="Proteomes" id="UP000008120"/>
    </source>
</evidence>
<dbReference type="PANTHER" id="PTHR10093">
    <property type="entry name" value="IRON-SULFUR CLUSTER ASSEMBLY ENZYME NIFU HOMOLOG"/>
    <property type="match status" value="1"/>
</dbReference>
<dbReference type="CDD" id="cd06664">
    <property type="entry name" value="IscU_like"/>
    <property type="match status" value="1"/>
</dbReference>
<reference evidence="2 5" key="2">
    <citation type="journal article" date="2011" name="Nucleic Acids Res.">
        <title>Insights into the evolution of Archaea and eukaryotic protein modifier systems revealed by the genome of a novel archaeal group.</title>
        <authorList>
            <person name="Nunoura T."/>
            <person name="Takaki Y."/>
            <person name="Kakuta J."/>
            <person name="Nishi S."/>
            <person name="Sugahara J."/>
            <person name="Kazama H."/>
            <person name="Chee G."/>
            <person name="Hattori M."/>
            <person name="Kanai A."/>
            <person name="Atomi H."/>
            <person name="Takai K."/>
            <person name="Takami H."/>
        </authorList>
    </citation>
    <scope>NUCLEOTIDE SEQUENCE</scope>
</reference>
<dbReference type="GO" id="GO:0016226">
    <property type="term" value="P:iron-sulfur cluster assembly"/>
    <property type="evidence" value="ECO:0007669"/>
    <property type="project" value="InterPro"/>
</dbReference>
<protein>
    <submittedName>
        <fullName evidence="2">Nitrogen fixation protein NifU</fullName>
    </submittedName>
</protein>
<dbReference type="EMBL" id="BA000048">
    <property type="protein sequence ID" value="BAJ49985.1"/>
    <property type="molecule type" value="Genomic_DNA"/>
</dbReference>
<feature type="domain" description="NIF system FeS cluster assembly NifU N-terminal" evidence="1">
    <location>
        <begin position="16"/>
        <end position="132"/>
    </location>
</feature>
<evidence type="ECO:0000313" key="3">
    <source>
        <dbReference type="EMBL" id="BAJ49067.1"/>
    </source>
</evidence>
<dbReference type="InterPro" id="IPR002871">
    <property type="entry name" value="NIF_FeS_clus_asmbl_NifU_N"/>
</dbReference>
<dbReference type="NCBIfam" id="TIGR01994">
    <property type="entry name" value="SUF_scaf_2"/>
    <property type="match status" value="1"/>
</dbReference>
<name>E6N9N2_CALS0</name>
<evidence type="ECO:0000259" key="1">
    <source>
        <dbReference type="Pfam" id="PF01592"/>
    </source>
</evidence>
<proteinExistence type="predicted"/>
<dbReference type="AlphaFoldDB" id="E6N9N2"/>
<dbReference type="Proteomes" id="UP000008120">
    <property type="component" value="Chromosome"/>
</dbReference>
<accession>E6N9N2</accession>
<dbReference type="STRING" id="311458.CSUB_C0122"/>
<dbReference type="GO" id="GO:0051536">
    <property type="term" value="F:iron-sulfur cluster binding"/>
    <property type="evidence" value="ECO:0007669"/>
    <property type="project" value="InterPro"/>
</dbReference>
<sequence length="139" mass="15299">MWVSLSSGLGEAQFEIILDHYRNPRNYGEMSDASVKVKDSNPLCGDVVEVFLKINSDGVVEKATFRGHGCAISQASASMLIESIQGKKLDELKNLDKQHIFEMLGIEVGPVRVKCALLPLKALKAAVYSYLGLKLDEEE</sequence>
<dbReference type="BioCyc" id="CCAL311458:G131R-123-MONOMER"/>
<dbReference type="Pfam" id="PF01592">
    <property type="entry name" value="NifU_N"/>
    <property type="match status" value="1"/>
</dbReference>